<evidence type="ECO:0000256" key="3">
    <source>
        <dbReference type="ARBA" id="ARBA00022801"/>
    </source>
</evidence>
<evidence type="ECO:0000313" key="6">
    <source>
        <dbReference type="EMBL" id="KAG7563868.1"/>
    </source>
</evidence>
<dbReference type="PANTHER" id="PTHR42648:SF28">
    <property type="entry name" value="TRANSPOSON-ENCODED PROTEIN WITH RIBONUCLEASE H-LIKE AND RETROVIRUS ZINC FINGER-LIKE DOMAINS"/>
    <property type="match status" value="1"/>
</dbReference>
<dbReference type="GO" id="GO:0015074">
    <property type="term" value="P:DNA integration"/>
    <property type="evidence" value="ECO:0007669"/>
    <property type="project" value="InterPro"/>
</dbReference>
<dbReference type="GO" id="GO:0006508">
    <property type="term" value="P:proteolysis"/>
    <property type="evidence" value="ECO:0007669"/>
    <property type="project" value="UniProtKB-KW"/>
</dbReference>
<dbReference type="EMBL" id="JAEFBJ010000010">
    <property type="protein sequence ID" value="KAG7563868.1"/>
    <property type="molecule type" value="Genomic_DNA"/>
</dbReference>
<dbReference type="InterPro" id="IPR057670">
    <property type="entry name" value="SH3_retrovirus"/>
</dbReference>
<dbReference type="OrthoDB" id="1106346at2759"/>
<gene>
    <name evidence="6" type="ORF">ISN44_As10g006310</name>
</gene>
<dbReference type="InterPro" id="IPR054722">
    <property type="entry name" value="PolX-like_BBD"/>
</dbReference>
<sequence>MATTTRVEIKTFNGDRDFSLWKIRIQAHLGVLGLKNSLTDFSLTKIVPLTKSEGKQEQTDESSSGTKEVLDLVKIEQPEQAKNIIINHISDVVLLKVNHCETVVELWAMLNKLYMETSLPNRTIKDIQVAEEVQAILILNSLPIGYSQLKHTLKYGNKTLSVQDVVSSAKSLERELAELREAEGSVSTEGHLKKDCYARKRKAESETQGEAGVITEKLVFSKALSVNDQKVKDLWVLDSGCTSHMTSRRDWFSTFNTNGSTTILLGDDHAVESQGQGSIRIDTHGGTIKVLENVKYVPNLRRNLISTGTLDKLGYKHEGGGGKVRYFKNEKTALRGMLANGLYIMDGNTVMTENCVAESSHGKTVLWHSRLGHMGINNMRVLTQKGLVAKDEVRNLDFCEHCIMGKSKKVSFNVGRHNSEKALSYVHADLWGSPTVTPSIAGNRYFLSIIDDKTRKVWLYFLKSKDETFDRFCEWKSLVENQVGKKVICLRTDNGLEFCNSKFDSFCKEHGIERHRTCTYTPQQNGVAERMNRTVMEKVRCLLNESSLEETFWAEAATTASYLINRSPASGIDHNIPEELWLSRKPGYKHLRKFGSIAYVHQDQGKLKPRALKGVIIGYPTGIKGYKIWLLEEHKCVITRNVVFYENLVYKDLNDRGEVMEKSDSEIKVATEVKSSRVENKGNIEQGGVVHIQEDSESETEEEVSEETENAVITPGPQRRENLTNYKLARDRPRRVINPPARFTEESGVAFALVVVESLSLEEPQGYYEAVNDKDGDKWKGATEEEMDSLVKNGTWDLVDKPLDRKIIGCRWLFKLKSGIPGVEPTRYKARLVAKGYTQKEGVDYQEIFAPVVRHTSIRILMSAVVDQDLELEQMDVKTAFLHGNLEEELYMEQPEGFVSETEKEKFMAEQQFLRSEHDACVYVKQVSDSDYLYLLLYVDDMLIACKSMDEIKKIKERLSMEFEMKDLGPASRILGIDIRRDREKGVLCMSQSGYIKKVIQRFNMGEAQVTNTTIGAHFKLAAVREDDECVGVEQVPYSSAVGSLMYAMIGTRPDLAYAICLVRRYMSRPGSMHWEAVKWIMRYLKGSQDLNLVFTKEKEFRVTGYCDSDHAADLDKRRSISGYVFTFSGNIVIWKASLQPVVALSTTEAEYMALTEAAKEAIWIKGLLKDMGLEQEKVSLCCDSQSAICLSKNSVYHERTKHIDVKFNFIREVVASREVDVLKIHTSRNPADALTKCIPVNKFKAALEVLKLIQWD</sequence>
<dbReference type="Pfam" id="PF07727">
    <property type="entry name" value="RVT_2"/>
    <property type="match status" value="1"/>
</dbReference>
<dbReference type="AlphaFoldDB" id="A0A8T1ZSU2"/>
<dbReference type="InterPro" id="IPR001584">
    <property type="entry name" value="Integrase_cat-core"/>
</dbReference>
<dbReference type="PANTHER" id="PTHR42648">
    <property type="entry name" value="TRANSPOSASE, PUTATIVE-RELATED"/>
    <property type="match status" value="1"/>
</dbReference>
<evidence type="ECO:0000256" key="4">
    <source>
        <dbReference type="SAM" id="Coils"/>
    </source>
</evidence>
<organism evidence="6 7">
    <name type="scientific">Arabidopsis suecica</name>
    <name type="common">Swedish thale-cress</name>
    <name type="synonym">Cardaminopsis suecica</name>
    <dbReference type="NCBI Taxonomy" id="45249"/>
    <lineage>
        <taxon>Eukaryota</taxon>
        <taxon>Viridiplantae</taxon>
        <taxon>Streptophyta</taxon>
        <taxon>Embryophyta</taxon>
        <taxon>Tracheophyta</taxon>
        <taxon>Spermatophyta</taxon>
        <taxon>Magnoliopsida</taxon>
        <taxon>eudicotyledons</taxon>
        <taxon>Gunneridae</taxon>
        <taxon>Pentapetalae</taxon>
        <taxon>rosids</taxon>
        <taxon>malvids</taxon>
        <taxon>Brassicales</taxon>
        <taxon>Brassicaceae</taxon>
        <taxon>Camelineae</taxon>
        <taxon>Arabidopsis</taxon>
    </lineage>
</organism>
<dbReference type="PROSITE" id="PS50994">
    <property type="entry name" value="INTEGRASE"/>
    <property type="match status" value="1"/>
</dbReference>
<feature type="coiled-coil region" evidence="4">
    <location>
        <begin position="162"/>
        <end position="189"/>
    </location>
</feature>
<evidence type="ECO:0000256" key="2">
    <source>
        <dbReference type="ARBA" id="ARBA00022723"/>
    </source>
</evidence>
<evidence type="ECO:0000313" key="7">
    <source>
        <dbReference type="Proteomes" id="UP000694251"/>
    </source>
</evidence>
<proteinExistence type="predicted"/>
<evidence type="ECO:0000256" key="1">
    <source>
        <dbReference type="ARBA" id="ARBA00022670"/>
    </source>
</evidence>
<keyword evidence="2" id="KW-0479">Metal-binding</keyword>
<keyword evidence="7" id="KW-1185">Reference proteome</keyword>
<dbReference type="GO" id="GO:0046872">
    <property type="term" value="F:metal ion binding"/>
    <property type="evidence" value="ECO:0007669"/>
    <property type="project" value="UniProtKB-KW"/>
</dbReference>
<accession>A0A8T1ZSU2</accession>
<dbReference type="CDD" id="cd09272">
    <property type="entry name" value="RNase_HI_RT_Ty1"/>
    <property type="match status" value="1"/>
</dbReference>
<dbReference type="Pfam" id="PF13976">
    <property type="entry name" value="gag_pre-integrs"/>
    <property type="match status" value="1"/>
</dbReference>
<dbReference type="InterPro" id="IPR013103">
    <property type="entry name" value="RVT_2"/>
</dbReference>
<comment type="caution">
    <text evidence="6">The sequence shown here is derived from an EMBL/GenBank/DDBJ whole genome shotgun (WGS) entry which is preliminary data.</text>
</comment>
<dbReference type="Proteomes" id="UP000694251">
    <property type="component" value="Chromosome 10"/>
</dbReference>
<evidence type="ECO:0000259" key="5">
    <source>
        <dbReference type="PROSITE" id="PS50994"/>
    </source>
</evidence>
<keyword evidence="3" id="KW-0378">Hydrolase</keyword>
<reference evidence="6 7" key="1">
    <citation type="submission" date="2020-12" db="EMBL/GenBank/DDBJ databases">
        <title>Concerted genomic and epigenomic changes stabilize Arabidopsis allopolyploids.</title>
        <authorList>
            <person name="Chen Z."/>
        </authorList>
    </citation>
    <scope>NUCLEOTIDE SEQUENCE [LARGE SCALE GENOMIC DNA]</scope>
    <source>
        <strain evidence="6">As9502</strain>
        <tissue evidence="6">Leaf</tissue>
    </source>
</reference>
<dbReference type="GO" id="GO:0008233">
    <property type="term" value="F:peptidase activity"/>
    <property type="evidence" value="ECO:0007669"/>
    <property type="project" value="UniProtKB-KW"/>
</dbReference>
<dbReference type="InterPro" id="IPR025724">
    <property type="entry name" value="GAG-pre-integrase_dom"/>
</dbReference>
<protein>
    <submittedName>
        <fullName evidence="6">Integrase catalytic core</fullName>
    </submittedName>
</protein>
<feature type="domain" description="Integrase catalytic" evidence="5">
    <location>
        <begin position="416"/>
        <end position="585"/>
    </location>
</feature>
<dbReference type="Pfam" id="PF25597">
    <property type="entry name" value="SH3_retrovirus"/>
    <property type="match status" value="1"/>
</dbReference>
<keyword evidence="1" id="KW-0645">Protease</keyword>
<name>A0A8T1ZSU2_ARASU</name>
<keyword evidence="4" id="KW-0175">Coiled coil</keyword>
<dbReference type="Pfam" id="PF22936">
    <property type="entry name" value="Pol_BBD"/>
    <property type="match status" value="1"/>
</dbReference>
<dbReference type="Pfam" id="PF00665">
    <property type="entry name" value="rve"/>
    <property type="match status" value="1"/>
</dbReference>
<dbReference type="InterPro" id="IPR039537">
    <property type="entry name" value="Retrotran_Ty1/copia-like"/>
</dbReference>